<dbReference type="Proteomes" id="UP001154282">
    <property type="component" value="Unassembled WGS sequence"/>
</dbReference>
<dbReference type="Pfam" id="PF12043">
    <property type="entry name" value="DUF3527"/>
    <property type="match status" value="1"/>
</dbReference>
<feature type="region of interest" description="Disordered" evidence="1">
    <location>
        <begin position="193"/>
        <end position="218"/>
    </location>
</feature>
<feature type="compositionally biased region" description="Low complexity" evidence="1">
    <location>
        <begin position="474"/>
        <end position="484"/>
    </location>
</feature>
<feature type="region of interest" description="Disordered" evidence="1">
    <location>
        <begin position="709"/>
        <end position="733"/>
    </location>
</feature>
<dbReference type="AlphaFoldDB" id="A0AAV0K4W8"/>
<evidence type="ECO:0000313" key="2">
    <source>
        <dbReference type="EMBL" id="CAI0417309.1"/>
    </source>
</evidence>
<feature type="compositionally biased region" description="Polar residues" evidence="1">
    <location>
        <begin position="442"/>
        <end position="458"/>
    </location>
</feature>
<organism evidence="2 3">
    <name type="scientific">Linum tenue</name>
    <dbReference type="NCBI Taxonomy" id="586396"/>
    <lineage>
        <taxon>Eukaryota</taxon>
        <taxon>Viridiplantae</taxon>
        <taxon>Streptophyta</taxon>
        <taxon>Embryophyta</taxon>
        <taxon>Tracheophyta</taxon>
        <taxon>Spermatophyta</taxon>
        <taxon>Magnoliopsida</taxon>
        <taxon>eudicotyledons</taxon>
        <taxon>Gunneridae</taxon>
        <taxon>Pentapetalae</taxon>
        <taxon>rosids</taxon>
        <taxon>fabids</taxon>
        <taxon>Malpighiales</taxon>
        <taxon>Linaceae</taxon>
        <taxon>Linum</taxon>
    </lineage>
</organism>
<sequence length="733" mass="81146">MGLEMELEFKKKSSTSDLSPNTVLPLRQCSESDSKTAHHQNLTRKDHFLRVKEGFTEISFRRYRSTSCKNVPSSRPSGVLAPSVDLKRGSMYQSSRDVMRIKKMESSSYNEGRRKIELSRGSHTSFSLDVVESLCSSDEEDAQKVHPASALEAKMNLISGQKPRLDPPCPSADAFIEICPNLVVRERRDAGTVGRSHLRSETQGLRSENVAGPQNDANSLLERDVPTFHKTLSAKLEMPHSPSSASESDCSTRGSSKSRFVPIRKMFDPFMKSKSLRSPLSNAPYPSDHPKANGTVAAMRRNELLRKSLLHDFSHTSQQNHHSSNVASSAVHLHGSLKLKNKNKVPYFEFSLSSPEEVLVAKTWKVNNASKWVYTFHTVCNRKRSNASGRGGADESKESMVVAGQMHVSSYLHSEVQDCPLSDNSMVTEFVLYDIAHARNSVSSEGSPDVNKSSSNGSFPCLDGGMHHNTDDGSTTPSHSSSPHNMSVGLQPDLEIAAIVIQIPFAKRESLKYKRGYNSRKKVHLNLLNFSMAERSAKQSPDRESTEKVKVVIPMGNHSLPSDAESQGPCSLLDRWRSGGGCDCGGWDMACPLNVFGNPDIQCGEDEPLVDSQKPLELFIQGTKEKTPALMMRVVEEGEYAVDFHAKLSTLQAFSICVAMLHGSEAASAVGDSRRKKKPMLPHCNSLKVLIEEEVKFLIDAVTEEEKKKPCKKLEKKQQSYKLKPPISPFSRV</sequence>
<dbReference type="EMBL" id="CAMGYJ010000005">
    <property type="protein sequence ID" value="CAI0417309.1"/>
    <property type="molecule type" value="Genomic_DNA"/>
</dbReference>
<comment type="caution">
    <text evidence="2">The sequence shown here is derived from an EMBL/GenBank/DDBJ whole genome shotgun (WGS) entry which is preliminary data.</text>
</comment>
<name>A0AAV0K4W8_9ROSI</name>
<evidence type="ECO:0000256" key="1">
    <source>
        <dbReference type="SAM" id="MobiDB-lite"/>
    </source>
</evidence>
<feature type="compositionally biased region" description="Polar residues" evidence="1">
    <location>
        <begin position="241"/>
        <end position="256"/>
    </location>
</feature>
<feature type="region of interest" description="Disordered" evidence="1">
    <location>
        <begin position="236"/>
        <end position="256"/>
    </location>
</feature>
<keyword evidence="3" id="KW-1185">Reference proteome</keyword>
<protein>
    <submittedName>
        <fullName evidence="2">Uncharacterized protein</fullName>
    </submittedName>
</protein>
<feature type="compositionally biased region" description="Basic and acidic residues" evidence="1">
    <location>
        <begin position="709"/>
        <end position="718"/>
    </location>
</feature>
<accession>A0AAV0K4W8</accession>
<evidence type="ECO:0000313" key="3">
    <source>
        <dbReference type="Proteomes" id="UP001154282"/>
    </source>
</evidence>
<dbReference type="PANTHER" id="PTHR31390">
    <property type="entry name" value="EXPRESSED PROTEIN"/>
    <property type="match status" value="1"/>
</dbReference>
<dbReference type="InterPro" id="IPR021916">
    <property type="entry name" value="DUF3527"/>
</dbReference>
<feature type="region of interest" description="Disordered" evidence="1">
    <location>
        <begin position="442"/>
        <end position="487"/>
    </location>
</feature>
<proteinExistence type="predicted"/>
<dbReference type="PANTHER" id="PTHR31390:SF0">
    <property type="entry name" value="DOMAIN PROTEIN, PUTATIVE (DUF3527)-RELATED"/>
    <property type="match status" value="1"/>
</dbReference>
<reference evidence="2" key="1">
    <citation type="submission" date="2022-08" db="EMBL/GenBank/DDBJ databases">
        <authorList>
            <person name="Gutierrez-Valencia J."/>
        </authorList>
    </citation>
    <scope>NUCLEOTIDE SEQUENCE</scope>
</reference>
<gene>
    <name evidence="2" type="ORF">LITE_LOCUS17267</name>
</gene>